<evidence type="ECO:0000259" key="2">
    <source>
        <dbReference type="Pfam" id="PF00497"/>
    </source>
</evidence>
<dbReference type="PANTHER" id="PTHR35936:SF19">
    <property type="entry name" value="AMINO-ACID-BINDING PROTEIN YXEM-RELATED"/>
    <property type="match status" value="1"/>
</dbReference>
<dbReference type="Proteomes" id="UP000235916">
    <property type="component" value="Unassembled WGS sequence"/>
</dbReference>
<organism evidence="3 4">
    <name type="scientific">Kinneretia aquatilis</name>
    <dbReference type="NCBI Taxonomy" id="2070761"/>
    <lineage>
        <taxon>Bacteria</taxon>
        <taxon>Pseudomonadati</taxon>
        <taxon>Pseudomonadota</taxon>
        <taxon>Betaproteobacteria</taxon>
        <taxon>Burkholderiales</taxon>
        <taxon>Sphaerotilaceae</taxon>
        <taxon>Roseateles</taxon>
    </lineage>
</organism>
<keyword evidence="4" id="KW-1185">Reference proteome</keyword>
<dbReference type="SUPFAM" id="SSF53850">
    <property type="entry name" value="Periplasmic binding protein-like II"/>
    <property type="match status" value="1"/>
</dbReference>
<sequence>MSARSRLIAGCTPTSSWWPTAALPGCSSVISDRGLRPALFGRLCVMVRESLAAGAAFLTPVAPLVNCLASSRFRRRSAALSLLLLLAMSSAWSAGCRHALRVTRASWPPYLVNHEDGQHSGMDFEILQALMNESGCRLQWVDPLPRRRRILQLQEGEIDLILAATPKNPPAAGVRYTRVYREEVLGVLALRSLQGRELPAPAARLSSFEDVLRTRTPLLVLNAGRLGPDFEPWRAPLREAGLLELFETHGKGVAMLQRQRAPLILGDVASLLDLARKQNMVLQLMPFGTVRGPVAFMLSEKSVSEADAQLLDQALGRLEARGVLREIRRRYGLD</sequence>
<gene>
    <name evidence="3" type="ORF">C1O66_12375</name>
</gene>
<comment type="caution">
    <text evidence="3">The sequence shown here is derived from an EMBL/GenBank/DDBJ whole genome shotgun (WGS) entry which is preliminary data.</text>
</comment>
<dbReference type="InterPro" id="IPR001638">
    <property type="entry name" value="Solute-binding_3/MltF_N"/>
</dbReference>
<evidence type="ECO:0000256" key="1">
    <source>
        <dbReference type="ARBA" id="ARBA00022729"/>
    </source>
</evidence>
<evidence type="ECO:0000313" key="4">
    <source>
        <dbReference type="Proteomes" id="UP000235916"/>
    </source>
</evidence>
<dbReference type="AlphaFoldDB" id="A0A2N8KXR5"/>
<name>A0A2N8KXR5_9BURK</name>
<feature type="domain" description="Solute-binding protein family 3/N-terminal" evidence="2">
    <location>
        <begin position="103"/>
        <end position="332"/>
    </location>
</feature>
<accession>A0A2N8KXR5</accession>
<dbReference type="PANTHER" id="PTHR35936">
    <property type="entry name" value="MEMBRANE-BOUND LYTIC MUREIN TRANSGLYCOSYLASE F"/>
    <property type="match status" value="1"/>
</dbReference>
<dbReference type="EMBL" id="POSP01000003">
    <property type="protein sequence ID" value="PND38240.1"/>
    <property type="molecule type" value="Genomic_DNA"/>
</dbReference>
<dbReference type="Gene3D" id="3.40.190.10">
    <property type="entry name" value="Periplasmic binding protein-like II"/>
    <property type="match status" value="2"/>
</dbReference>
<protein>
    <recommendedName>
        <fullName evidence="2">Solute-binding protein family 3/N-terminal domain-containing protein</fullName>
    </recommendedName>
</protein>
<dbReference type="OrthoDB" id="8583266at2"/>
<dbReference type="Pfam" id="PF00497">
    <property type="entry name" value="SBP_bac_3"/>
    <property type="match status" value="1"/>
</dbReference>
<proteinExistence type="predicted"/>
<reference evidence="3 4" key="1">
    <citation type="submission" date="2018-01" db="EMBL/GenBank/DDBJ databases">
        <title>Draft genome sequence of Paucibacter aquatile CR182 isolated from freshwater of the Nakdong River.</title>
        <authorList>
            <person name="Choi A."/>
            <person name="Chung E.J."/>
        </authorList>
    </citation>
    <scope>NUCLEOTIDE SEQUENCE [LARGE SCALE GENOMIC DNA]</scope>
    <source>
        <strain evidence="3 4">CR182</strain>
    </source>
</reference>
<keyword evidence="1" id="KW-0732">Signal</keyword>
<evidence type="ECO:0000313" key="3">
    <source>
        <dbReference type="EMBL" id="PND38240.1"/>
    </source>
</evidence>